<feature type="chain" id="PRO_5037401763" evidence="1">
    <location>
        <begin position="22"/>
        <end position="213"/>
    </location>
</feature>
<keyword evidence="4" id="KW-1185">Reference proteome</keyword>
<dbReference type="InterPro" id="IPR005586">
    <property type="entry name" value="ABC_trans_aux"/>
</dbReference>
<dbReference type="PROSITE" id="PS51257">
    <property type="entry name" value="PROKAR_LIPOPROTEIN"/>
    <property type="match status" value="1"/>
</dbReference>
<dbReference type="EMBL" id="JAAVXB010000009">
    <property type="protein sequence ID" value="NKF23665.1"/>
    <property type="molecule type" value="Genomic_DNA"/>
</dbReference>
<evidence type="ECO:0000256" key="1">
    <source>
        <dbReference type="SAM" id="SignalP"/>
    </source>
</evidence>
<dbReference type="Gene3D" id="3.40.50.10610">
    <property type="entry name" value="ABC-type transport auxiliary lipoprotein component"/>
    <property type="match status" value="1"/>
</dbReference>
<evidence type="ECO:0000259" key="2">
    <source>
        <dbReference type="Pfam" id="PF03886"/>
    </source>
</evidence>
<feature type="domain" description="ABC-type transport auxiliary lipoprotein component" evidence="2">
    <location>
        <begin position="31"/>
        <end position="192"/>
    </location>
</feature>
<evidence type="ECO:0000313" key="3">
    <source>
        <dbReference type="EMBL" id="NKF23665.1"/>
    </source>
</evidence>
<dbReference type="RefSeq" id="WP_168148991.1">
    <property type="nucleotide sequence ID" value="NZ_JAAVXB010000009.1"/>
</dbReference>
<organism evidence="3 4">
    <name type="scientific">Solimonas marina</name>
    <dbReference type="NCBI Taxonomy" id="2714601"/>
    <lineage>
        <taxon>Bacteria</taxon>
        <taxon>Pseudomonadati</taxon>
        <taxon>Pseudomonadota</taxon>
        <taxon>Gammaproteobacteria</taxon>
        <taxon>Nevskiales</taxon>
        <taxon>Nevskiaceae</taxon>
        <taxon>Solimonas</taxon>
    </lineage>
</organism>
<accession>A0A969WCN7</accession>
<protein>
    <submittedName>
        <fullName evidence="3">Membrane integrity-associated transporter subunit PqiC</fullName>
    </submittedName>
</protein>
<reference evidence="3" key="1">
    <citation type="submission" date="2020-03" db="EMBL/GenBank/DDBJ databases">
        <title>Solimonas marina sp. nov., isolated from deep seawater of the Pacific Ocean.</title>
        <authorList>
            <person name="Liu X."/>
            <person name="Lai Q."/>
            <person name="Sun F."/>
            <person name="Gai Y."/>
            <person name="Li G."/>
            <person name="Shao Z."/>
        </authorList>
    </citation>
    <scope>NUCLEOTIDE SEQUENCE</scope>
    <source>
        <strain evidence="3">C16B3</strain>
    </source>
</reference>
<dbReference type="Proteomes" id="UP000653472">
    <property type="component" value="Unassembled WGS sequence"/>
</dbReference>
<proteinExistence type="predicted"/>
<keyword evidence="1" id="KW-0732">Signal</keyword>
<feature type="signal peptide" evidence="1">
    <location>
        <begin position="1"/>
        <end position="21"/>
    </location>
</feature>
<evidence type="ECO:0000313" key="4">
    <source>
        <dbReference type="Proteomes" id="UP000653472"/>
    </source>
</evidence>
<dbReference type="Pfam" id="PF03886">
    <property type="entry name" value="ABC_trans_aux"/>
    <property type="match status" value="1"/>
</dbReference>
<dbReference type="AlphaFoldDB" id="A0A969WCN7"/>
<name>A0A969WCN7_9GAMM</name>
<sequence>MSRFHYRAGVAAALAAGLLLAGCAHDRTHFYTLLPPPHQTASSAGGGDYAIDVQRVNIPPQVDQPELIVRQGSGELALVETRRWIGPLADEVRGALSSALTQQLGVQDVSGVAPPDAPVYRVLVDVRRFEGWLAHDVTVDAVWTVTELGAKAADGKPRSWTCSTMSKQAVAPGYAAYVSGAQQGVTAVATQIGALIRAAQQAPSASAIACPAA</sequence>
<comment type="caution">
    <text evidence="3">The sequence shown here is derived from an EMBL/GenBank/DDBJ whole genome shotgun (WGS) entry which is preliminary data.</text>
</comment>
<dbReference type="SUPFAM" id="SSF159594">
    <property type="entry name" value="XCC0632-like"/>
    <property type="match status" value="1"/>
</dbReference>
<gene>
    <name evidence="3" type="ORF">G7Y82_15210</name>
</gene>